<name>A0A8H3WBD6_9PEZI</name>
<proteinExistence type="inferred from homology"/>
<evidence type="ECO:0000256" key="1">
    <source>
        <dbReference type="ARBA" id="ARBA00007865"/>
    </source>
</evidence>
<evidence type="ECO:0000256" key="2">
    <source>
        <dbReference type="SAM" id="MobiDB-lite"/>
    </source>
</evidence>
<accession>A0A8H3WBD6</accession>
<dbReference type="InterPro" id="IPR037175">
    <property type="entry name" value="KFase_sf"/>
</dbReference>
<sequence length="681" mass="76663">MKYDPDSDSLPARSQLPHVSGTPRDSAWFWGENDEVNTSAIYKSASLIKDGITIGLNWSAELPFPPMFGREPLLHQIKPLGPAGNDEILKMNSQSGSQWDGFRHVSVPHEGGWVFYNNTTPEQIEKTTKCGVQAWAAQGIVGRGVLLDYWSYAKESYDVNSRHPISAKDLKACAMAQGTQFEYGDILIIRTGWIDTYNKMTQDERVKLTEVPAYSHTFVGVDQHPDVADFLHDNYFSVVASDSPAYEVWPQRKEWNHHVNLLPKWGVPIGELWDLERLAEVCQQRKQYAFFFASTPNNIKANTSKVRSVVHRMRLLCSECFPVGPGWLSTVRSTLKPSMNMSTRSLPTYENIPPVDGMPHGCAWGLWDKDDRADQVGTLNLLTPSNTLEAREEIQTGVSVSLNWPLERIEDPGHNRTKIKQRFLDLKPALVGHDDEICINTQTSSQWDGLRHWAHQDSGKYYNGLTHDEISGERPNLRNGIQEWSKRGGVVGRGVLLDYVAWAEKRGIEYSAASKHCISHLDLEAIAEEEGLKLRVGDILMVRTGWIKWYNESTSDERVAGCKTNHNYVGVEGTAESIKWLWDHHFSALVCDNMAFEAWPAEGPYSEHNLYPPIPHLFSDEQSGIHDNALALWGTPLGELWDLEELADQCKKHGRWSFFVTSCPLNVAGGVASPPNALAIF</sequence>
<reference evidence="3 4" key="1">
    <citation type="submission" date="2019-12" db="EMBL/GenBank/DDBJ databases">
        <title>A genome sequence resource for the geographically widespread anthracnose pathogen Colletotrichum asianum.</title>
        <authorList>
            <person name="Meng Y."/>
        </authorList>
    </citation>
    <scope>NUCLEOTIDE SEQUENCE [LARGE SCALE GENOMIC DNA]</scope>
    <source>
        <strain evidence="3 4">ICMP 18580</strain>
    </source>
</reference>
<dbReference type="Proteomes" id="UP000434172">
    <property type="component" value="Unassembled WGS sequence"/>
</dbReference>
<evidence type="ECO:0000313" key="4">
    <source>
        <dbReference type="Proteomes" id="UP000434172"/>
    </source>
</evidence>
<dbReference type="AlphaFoldDB" id="A0A8H3WBD6"/>
<gene>
    <name evidence="3" type="ORF">GQ607_009963</name>
</gene>
<dbReference type="GO" id="GO:0004061">
    <property type="term" value="F:arylformamidase activity"/>
    <property type="evidence" value="ECO:0007669"/>
    <property type="project" value="InterPro"/>
</dbReference>
<dbReference type="SUPFAM" id="SSF102198">
    <property type="entry name" value="Putative cyclase"/>
    <property type="match status" value="2"/>
</dbReference>
<dbReference type="EMBL" id="WOWK01000058">
    <property type="protein sequence ID" value="KAF0322722.1"/>
    <property type="molecule type" value="Genomic_DNA"/>
</dbReference>
<evidence type="ECO:0000313" key="3">
    <source>
        <dbReference type="EMBL" id="KAF0322722.1"/>
    </source>
</evidence>
<comment type="caution">
    <text evidence="3">The sequence shown here is derived from an EMBL/GenBank/DDBJ whole genome shotgun (WGS) entry which is preliminary data.</text>
</comment>
<dbReference type="GO" id="GO:0019441">
    <property type="term" value="P:L-tryptophan catabolic process to kynurenine"/>
    <property type="evidence" value="ECO:0007669"/>
    <property type="project" value="InterPro"/>
</dbReference>
<dbReference type="Pfam" id="PF04199">
    <property type="entry name" value="Cyclase"/>
    <property type="match status" value="2"/>
</dbReference>
<dbReference type="InterPro" id="IPR007325">
    <property type="entry name" value="KFase/CYL"/>
</dbReference>
<dbReference type="PANTHER" id="PTHR34861">
    <property type="match status" value="1"/>
</dbReference>
<dbReference type="Gene3D" id="3.50.30.50">
    <property type="entry name" value="Putative cyclase"/>
    <property type="match status" value="2"/>
</dbReference>
<organism evidence="3 4">
    <name type="scientific">Colletotrichum asianum</name>
    <dbReference type="NCBI Taxonomy" id="702518"/>
    <lineage>
        <taxon>Eukaryota</taxon>
        <taxon>Fungi</taxon>
        <taxon>Dikarya</taxon>
        <taxon>Ascomycota</taxon>
        <taxon>Pezizomycotina</taxon>
        <taxon>Sordariomycetes</taxon>
        <taxon>Hypocreomycetidae</taxon>
        <taxon>Glomerellales</taxon>
        <taxon>Glomerellaceae</taxon>
        <taxon>Colletotrichum</taxon>
        <taxon>Colletotrichum gloeosporioides species complex</taxon>
    </lineage>
</organism>
<dbReference type="OrthoDB" id="5396at2759"/>
<keyword evidence="4" id="KW-1185">Reference proteome</keyword>
<comment type="similarity">
    <text evidence="1">Belongs to the Cyclase 1 superfamily.</text>
</comment>
<protein>
    <recommendedName>
        <fullName evidence="5">Cyclase</fullName>
    </recommendedName>
</protein>
<evidence type="ECO:0008006" key="5">
    <source>
        <dbReference type="Google" id="ProtNLM"/>
    </source>
</evidence>
<feature type="region of interest" description="Disordered" evidence="2">
    <location>
        <begin position="1"/>
        <end position="24"/>
    </location>
</feature>
<dbReference type="PANTHER" id="PTHR34861:SF10">
    <property type="entry name" value="CYCLASE"/>
    <property type="match status" value="1"/>
</dbReference>